<name>A0A5B8M617_9MICO</name>
<evidence type="ECO:0000313" key="2">
    <source>
        <dbReference type="EMBL" id="QDZ15062.1"/>
    </source>
</evidence>
<reference evidence="2 3" key="1">
    <citation type="submission" date="2019-07" db="EMBL/GenBank/DDBJ databases">
        <title>Full genome sequence of Humibacter sp. WJ7-1.</title>
        <authorList>
            <person name="Im W.-T."/>
        </authorList>
    </citation>
    <scope>NUCLEOTIDE SEQUENCE [LARGE SCALE GENOMIC DNA]</scope>
    <source>
        <strain evidence="2 3">WJ7-1</strain>
    </source>
</reference>
<dbReference type="RefSeq" id="WP_146320554.1">
    <property type="nucleotide sequence ID" value="NZ_CP042305.1"/>
</dbReference>
<dbReference type="EMBL" id="CP042305">
    <property type="protein sequence ID" value="QDZ15062.1"/>
    <property type="molecule type" value="Genomic_DNA"/>
</dbReference>
<dbReference type="KEGG" id="huw:FPZ11_10020"/>
<proteinExistence type="predicted"/>
<gene>
    <name evidence="2" type="ORF">FPZ11_10020</name>
</gene>
<organism evidence="2 3">
    <name type="scientific">Humibacter ginsenosidimutans</name>
    <dbReference type="NCBI Taxonomy" id="2599293"/>
    <lineage>
        <taxon>Bacteria</taxon>
        <taxon>Bacillati</taxon>
        <taxon>Actinomycetota</taxon>
        <taxon>Actinomycetes</taxon>
        <taxon>Micrococcales</taxon>
        <taxon>Microbacteriaceae</taxon>
        <taxon>Humibacter</taxon>
    </lineage>
</organism>
<dbReference type="Pfam" id="PF16262">
    <property type="entry name" value="DUF4916"/>
    <property type="match status" value="1"/>
</dbReference>
<dbReference type="Proteomes" id="UP000320216">
    <property type="component" value="Chromosome"/>
</dbReference>
<evidence type="ECO:0000256" key="1">
    <source>
        <dbReference type="SAM" id="MobiDB-lite"/>
    </source>
</evidence>
<dbReference type="InterPro" id="IPR015797">
    <property type="entry name" value="NUDIX_hydrolase-like_dom_sf"/>
</dbReference>
<dbReference type="OrthoDB" id="3266865at2"/>
<feature type="region of interest" description="Disordered" evidence="1">
    <location>
        <begin position="1"/>
        <end position="21"/>
    </location>
</feature>
<keyword evidence="3" id="KW-1185">Reference proteome</keyword>
<dbReference type="InterPro" id="IPR032582">
    <property type="entry name" value="DUF4916"/>
</dbReference>
<accession>A0A5B8M617</accession>
<dbReference type="SUPFAM" id="SSF55811">
    <property type="entry name" value="Nudix"/>
    <property type="match status" value="1"/>
</dbReference>
<evidence type="ECO:0000313" key="3">
    <source>
        <dbReference type="Proteomes" id="UP000320216"/>
    </source>
</evidence>
<dbReference type="Gene3D" id="3.90.79.10">
    <property type="entry name" value="Nucleoside Triphosphate Pyrophosphohydrolase"/>
    <property type="match status" value="1"/>
</dbReference>
<protein>
    <submittedName>
        <fullName evidence="2">DUF4916 domain-containing protein</fullName>
    </submittedName>
</protein>
<sequence>MAVRTPDPDPDDSLPSRDSAGVDEALDASALDGGALPGVGPGWLSDLELEQVRQRMPILYVEAVPVRVDGLGQVTEIGLLLRANSVGEITRTVVSGRVMYGETLRDALFRHLEKDLGPMAFPQLPASPVPFMVAEYFPIPGVSAYHDDRQHAVSLAYVVPMTGTTEPRPDALELTWMTPAEASAPQVAADMEGGRGTLLRAALASVGVLP</sequence>
<dbReference type="AlphaFoldDB" id="A0A5B8M617"/>